<organism evidence="2 3">
    <name type="scientific">Ciona intestinalis</name>
    <name type="common">Transparent sea squirt</name>
    <name type="synonym">Ascidia intestinalis</name>
    <dbReference type="NCBI Taxonomy" id="7719"/>
    <lineage>
        <taxon>Eukaryota</taxon>
        <taxon>Metazoa</taxon>
        <taxon>Chordata</taxon>
        <taxon>Tunicata</taxon>
        <taxon>Ascidiacea</taxon>
        <taxon>Phlebobranchia</taxon>
        <taxon>Cionidae</taxon>
        <taxon>Ciona</taxon>
    </lineage>
</organism>
<dbReference type="EMBL" id="EAAA01000925">
    <property type="status" value="NOT_ANNOTATED_CDS"/>
    <property type="molecule type" value="Genomic_DNA"/>
</dbReference>
<dbReference type="InParanoid" id="H2XVY5"/>
<evidence type="ECO:0000313" key="3">
    <source>
        <dbReference type="Proteomes" id="UP000008144"/>
    </source>
</evidence>
<keyword evidence="3" id="KW-1185">Reference proteome</keyword>
<reference evidence="2" key="2">
    <citation type="journal article" date="2008" name="Genome Biol.">
        <title>Improved genome assembly and evidence-based global gene model set for the chordate Ciona intestinalis: new insight into intron and operon populations.</title>
        <authorList>
            <person name="Satou Y."/>
            <person name="Mineta K."/>
            <person name="Ogasawara M."/>
            <person name="Sasakura Y."/>
            <person name="Shoguchi E."/>
            <person name="Ueno K."/>
            <person name="Yamada L."/>
            <person name="Matsumoto J."/>
            <person name="Wasserscheid J."/>
            <person name="Dewar K."/>
            <person name="Wiley G.B."/>
            <person name="Macmil S.L."/>
            <person name="Roe B.A."/>
            <person name="Zeller R.W."/>
            <person name="Hastings K.E."/>
            <person name="Lemaire P."/>
            <person name="Lindquist E."/>
            <person name="Endo T."/>
            <person name="Hotta K."/>
            <person name="Inaba K."/>
        </authorList>
    </citation>
    <scope>NUCLEOTIDE SEQUENCE [LARGE SCALE GENOMIC DNA]</scope>
    <source>
        <strain evidence="2">wild type</strain>
    </source>
</reference>
<reference evidence="3" key="1">
    <citation type="journal article" date="2002" name="Science">
        <title>The draft genome of Ciona intestinalis: insights into chordate and vertebrate origins.</title>
        <authorList>
            <person name="Dehal P."/>
            <person name="Satou Y."/>
            <person name="Campbell R.K."/>
            <person name="Chapman J."/>
            <person name="Degnan B."/>
            <person name="De Tomaso A."/>
            <person name="Davidson B."/>
            <person name="Di Gregorio A."/>
            <person name="Gelpke M."/>
            <person name="Goodstein D.M."/>
            <person name="Harafuji N."/>
            <person name="Hastings K.E."/>
            <person name="Ho I."/>
            <person name="Hotta K."/>
            <person name="Huang W."/>
            <person name="Kawashima T."/>
            <person name="Lemaire P."/>
            <person name="Martinez D."/>
            <person name="Meinertzhagen I.A."/>
            <person name="Necula S."/>
            <person name="Nonaka M."/>
            <person name="Putnam N."/>
            <person name="Rash S."/>
            <person name="Saiga H."/>
            <person name="Satake M."/>
            <person name="Terry A."/>
            <person name="Yamada L."/>
            <person name="Wang H.G."/>
            <person name="Awazu S."/>
            <person name="Azumi K."/>
            <person name="Boore J."/>
            <person name="Branno M."/>
            <person name="Chin-Bow S."/>
            <person name="DeSantis R."/>
            <person name="Doyle S."/>
            <person name="Francino P."/>
            <person name="Keys D.N."/>
            <person name="Haga S."/>
            <person name="Hayashi H."/>
            <person name="Hino K."/>
            <person name="Imai K.S."/>
            <person name="Inaba K."/>
            <person name="Kano S."/>
            <person name="Kobayashi K."/>
            <person name="Kobayashi M."/>
            <person name="Lee B.I."/>
            <person name="Makabe K.W."/>
            <person name="Manohar C."/>
            <person name="Matassi G."/>
            <person name="Medina M."/>
            <person name="Mochizuki Y."/>
            <person name="Mount S."/>
            <person name="Morishita T."/>
            <person name="Miura S."/>
            <person name="Nakayama A."/>
            <person name="Nishizaka S."/>
            <person name="Nomoto H."/>
            <person name="Ohta F."/>
            <person name="Oishi K."/>
            <person name="Rigoutsos I."/>
            <person name="Sano M."/>
            <person name="Sasaki A."/>
            <person name="Sasakura Y."/>
            <person name="Shoguchi E."/>
            <person name="Shin-i T."/>
            <person name="Spagnuolo A."/>
            <person name="Stainier D."/>
            <person name="Suzuki M.M."/>
            <person name="Tassy O."/>
            <person name="Takatori N."/>
            <person name="Tokuoka M."/>
            <person name="Yagi K."/>
            <person name="Yoshizaki F."/>
            <person name="Wada S."/>
            <person name="Zhang C."/>
            <person name="Hyatt P.D."/>
            <person name="Larimer F."/>
            <person name="Detter C."/>
            <person name="Doggett N."/>
            <person name="Glavina T."/>
            <person name="Hawkins T."/>
            <person name="Richardson P."/>
            <person name="Lucas S."/>
            <person name="Kohara Y."/>
            <person name="Levine M."/>
            <person name="Satoh N."/>
            <person name="Rokhsar D.S."/>
        </authorList>
    </citation>
    <scope>NUCLEOTIDE SEQUENCE [LARGE SCALE GENOMIC DNA]</scope>
</reference>
<accession>H2XVY5</accession>
<reference evidence="2" key="3">
    <citation type="submission" date="2025-08" db="UniProtKB">
        <authorList>
            <consortium name="Ensembl"/>
        </authorList>
    </citation>
    <scope>IDENTIFICATION</scope>
</reference>
<feature type="transmembrane region" description="Helical" evidence="1">
    <location>
        <begin position="21"/>
        <end position="40"/>
    </location>
</feature>
<proteinExistence type="predicted"/>
<keyword evidence="1" id="KW-0472">Membrane</keyword>
<name>H2XVY5_CIOIN</name>
<dbReference type="Proteomes" id="UP000008144">
    <property type="component" value="Chromosome 12"/>
</dbReference>
<dbReference type="HOGENOM" id="CLU_3049614_0_0_1"/>
<sequence>MFEISVAVLNGIKRNNINLCILLNTFFTCLLSIQLMLYIGPNSYCMDVSSRMVV</sequence>
<evidence type="ECO:0000256" key="1">
    <source>
        <dbReference type="SAM" id="Phobius"/>
    </source>
</evidence>
<dbReference type="Ensembl" id="ENSCINT00000034139.1">
    <property type="protein sequence ID" value="ENSCINP00000033819.1"/>
    <property type="gene ID" value="ENSCING00000018488.1"/>
</dbReference>
<keyword evidence="1" id="KW-0812">Transmembrane</keyword>
<evidence type="ECO:0000313" key="2">
    <source>
        <dbReference type="Ensembl" id="ENSCINP00000033819.1"/>
    </source>
</evidence>
<keyword evidence="1" id="KW-1133">Transmembrane helix</keyword>
<dbReference type="AlphaFoldDB" id="H2XVY5"/>
<reference evidence="2" key="4">
    <citation type="submission" date="2025-09" db="UniProtKB">
        <authorList>
            <consortium name="Ensembl"/>
        </authorList>
    </citation>
    <scope>IDENTIFICATION</scope>
</reference>
<protein>
    <submittedName>
        <fullName evidence="2">Uncharacterized protein</fullName>
    </submittedName>
</protein>